<dbReference type="Proteomes" id="UP000757232">
    <property type="component" value="Unassembled WGS sequence"/>
</dbReference>
<proteinExistence type="predicted"/>
<dbReference type="OrthoDB" id="10569210at2759"/>
<evidence type="ECO:0000256" key="1">
    <source>
        <dbReference type="SAM" id="MobiDB-lite"/>
    </source>
</evidence>
<accession>A0A9Q5I5N7</accession>
<feature type="region of interest" description="Disordered" evidence="1">
    <location>
        <begin position="149"/>
        <end position="213"/>
    </location>
</feature>
<sequence length="213" mass="24579">MPKEIQKSISRLSIHPYESSTPVKKEQKWYRGQLWIYGFHFKNRHARLISEKYGLHWKTRPMNTVDRILDHITATTRTRYRLRAVSRPGLTGTRRIIFFAEDDGRKRLKKSEATPEEIDRVRKVLGLPEGTKPKWYNCYGCKEYDGMADSSEDEDWPGVKHVPAKPVEEKDDSSSDSSAESDGDQTSNEDYDSTMDYESSDSDDSTDSNSDAE</sequence>
<evidence type="ECO:0000313" key="2">
    <source>
        <dbReference type="EMBL" id="OCB91597.1"/>
    </source>
</evidence>
<comment type="caution">
    <text evidence="2">The sequence shown here is derived from an EMBL/GenBank/DDBJ whole genome shotgun (WGS) entry which is preliminary data.</text>
</comment>
<keyword evidence="3" id="KW-1185">Reference proteome</keyword>
<reference evidence="2" key="1">
    <citation type="submission" date="2016-06" db="EMBL/GenBank/DDBJ databases">
        <title>Draft Genome sequence of the fungus Inonotus baumii.</title>
        <authorList>
            <person name="Zhu H."/>
            <person name="Lin W."/>
        </authorList>
    </citation>
    <scope>NUCLEOTIDE SEQUENCE</scope>
    <source>
        <strain evidence="2">821</strain>
    </source>
</reference>
<gene>
    <name evidence="2" type="ORF">A7U60_g1134</name>
</gene>
<dbReference type="AlphaFoldDB" id="A0A9Q5I5N7"/>
<protein>
    <submittedName>
        <fullName evidence="2">Uncharacterized protein</fullName>
    </submittedName>
</protein>
<evidence type="ECO:0000313" key="3">
    <source>
        <dbReference type="Proteomes" id="UP000757232"/>
    </source>
</evidence>
<feature type="compositionally biased region" description="Acidic residues" evidence="1">
    <location>
        <begin position="179"/>
        <end position="213"/>
    </location>
</feature>
<organism evidence="2 3">
    <name type="scientific">Sanghuangporus baumii</name>
    <name type="common">Phellinus baumii</name>
    <dbReference type="NCBI Taxonomy" id="108892"/>
    <lineage>
        <taxon>Eukaryota</taxon>
        <taxon>Fungi</taxon>
        <taxon>Dikarya</taxon>
        <taxon>Basidiomycota</taxon>
        <taxon>Agaricomycotina</taxon>
        <taxon>Agaricomycetes</taxon>
        <taxon>Hymenochaetales</taxon>
        <taxon>Hymenochaetaceae</taxon>
        <taxon>Sanghuangporus</taxon>
    </lineage>
</organism>
<dbReference type="EMBL" id="LNZH02000079">
    <property type="protein sequence ID" value="OCB91597.1"/>
    <property type="molecule type" value="Genomic_DNA"/>
</dbReference>
<name>A0A9Q5I5N7_SANBA</name>